<dbReference type="AlphaFoldDB" id="A0A6A5QSL5"/>
<reference evidence="1" key="1">
    <citation type="journal article" date="2020" name="Stud. Mycol.">
        <title>101 Dothideomycetes genomes: a test case for predicting lifestyles and emergence of pathogens.</title>
        <authorList>
            <person name="Haridas S."/>
            <person name="Albert R."/>
            <person name="Binder M."/>
            <person name="Bloem J."/>
            <person name="Labutti K."/>
            <person name="Salamov A."/>
            <person name="Andreopoulos B."/>
            <person name="Baker S."/>
            <person name="Barry K."/>
            <person name="Bills G."/>
            <person name="Bluhm B."/>
            <person name="Cannon C."/>
            <person name="Castanera R."/>
            <person name="Culley D."/>
            <person name="Daum C."/>
            <person name="Ezra D."/>
            <person name="Gonzalez J."/>
            <person name="Henrissat B."/>
            <person name="Kuo A."/>
            <person name="Liang C."/>
            <person name="Lipzen A."/>
            <person name="Lutzoni F."/>
            <person name="Magnuson J."/>
            <person name="Mondo S."/>
            <person name="Nolan M."/>
            <person name="Ohm R."/>
            <person name="Pangilinan J."/>
            <person name="Park H.-J."/>
            <person name="Ramirez L."/>
            <person name="Alfaro M."/>
            <person name="Sun H."/>
            <person name="Tritt A."/>
            <person name="Yoshinaga Y."/>
            <person name="Zwiers L.-H."/>
            <person name="Turgeon B."/>
            <person name="Goodwin S."/>
            <person name="Spatafora J."/>
            <person name="Crous P."/>
            <person name="Grigoriev I."/>
        </authorList>
    </citation>
    <scope>NUCLEOTIDE SEQUENCE</scope>
    <source>
        <strain evidence="1">HMLAC05119</strain>
    </source>
</reference>
<name>A0A6A5QSL5_AMPQU</name>
<proteinExistence type="predicted"/>
<accession>A0A6A5QSL5</accession>
<organism evidence="1 2">
    <name type="scientific">Ampelomyces quisqualis</name>
    <name type="common">Powdery mildew agent</name>
    <dbReference type="NCBI Taxonomy" id="50730"/>
    <lineage>
        <taxon>Eukaryota</taxon>
        <taxon>Fungi</taxon>
        <taxon>Dikarya</taxon>
        <taxon>Ascomycota</taxon>
        <taxon>Pezizomycotina</taxon>
        <taxon>Dothideomycetes</taxon>
        <taxon>Pleosporomycetidae</taxon>
        <taxon>Pleosporales</taxon>
        <taxon>Pleosporineae</taxon>
        <taxon>Phaeosphaeriaceae</taxon>
        <taxon>Ampelomyces</taxon>
    </lineage>
</organism>
<evidence type="ECO:0000313" key="2">
    <source>
        <dbReference type="Proteomes" id="UP000800096"/>
    </source>
</evidence>
<dbReference type="Proteomes" id="UP000800096">
    <property type="component" value="Unassembled WGS sequence"/>
</dbReference>
<gene>
    <name evidence="1" type="ORF">BDU57DRAFT_515130</name>
</gene>
<evidence type="ECO:0000313" key="1">
    <source>
        <dbReference type="EMBL" id="KAF1918392.1"/>
    </source>
</evidence>
<sequence length="138" mass="15682">MASGGCGLLFWCTRLRRVEWCFAIFVAEYPRTKGIGERGAGRPGRWVCVPSSSRHSLADGKISGGVFFSLNVWTCPGRLHVCRSVWILLYCSVPLPLYFSHVAVLRPLVFLVSFSRCAKFKSFSEHMEKWDGEFWNTI</sequence>
<protein>
    <submittedName>
        <fullName evidence="1">Uncharacterized protein</fullName>
    </submittedName>
</protein>
<keyword evidence="2" id="KW-1185">Reference proteome</keyword>
<dbReference type="EMBL" id="ML979134">
    <property type="protein sequence ID" value="KAF1918392.1"/>
    <property type="molecule type" value="Genomic_DNA"/>
</dbReference>